<dbReference type="Proteomes" id="UP000256690">
    <property type="component" value="Unassembled WGS sequence"/>
</dbReference>
<sequence length="93" mass="9174">MALAALALSLASTSTAAPVAAPDSNINTVITFNGRPVTVPVDTANALHQAFASEFGTSLAKRQDVAAPAPAPEPAPAPAPAPGDAVMSPAEEE</sequence>
<feature type="signal peptide" evidence="2">
    <location>
        <begin position="1"/>
        <end position="16"/>
    </location>
</feature>
<accession>A0A3D8SBM6</accession>
<name>A0A3D8SBM6_9EURO</name>
<keyword evidence="4" id="KW-1185">Reference proteome</keyword>
<dbReference type="EMBL" id="PVWQ01000004">
    <property type="protein sequence ID" value="RDW83581.1"/>
    <property type="molecule type" value="Genomic_DNA"/>
</dbReference>
<evidence type="ECO:0000313" key="4">
    <source>
        <dbReference type="Proteomes" id="UP000256690"/>
    </source>
</evidence>
<protein>
    <submittedName>
        <fullName evidence="3">Uncharacterized protein</fullName>
    </submittedName>
</protein>
<dbReference type="AlphaFoldDB" id="A0A3D8SBM6"/>
<dbReference type="GeneID" id="38114277"/>
<dbReference type="RefSeq" id="XP_026604919.1">
    <property type="nucleotide sequence ID" value="XM_026745923.1"/>
</dbReference>
<comment type="caution">
    <text evidence="3">The sequence shown here is derived from an EMBL/GenBank/DDBJ whole genome shotgun (WGS) entry which is preliminary data.</text>
</comment>
<feature type="chain" id="PRO_5017711932" evidence="2">
    <location>
        <begin position="17"/>
        <end position="93"/>
    </location>
</feature>
<reference evidence="3 4" key="1">
    <citation type="journal article" date="2018" name="IMA Fungus">
        <title>IMA Genome-F 9: Draft genome sequence of Annulohypoxylon stygium, Aspergillus mulundensis, Berkeleyomyces basicola (syn. Thielaviopsis basicola), Ceratocystis smalleyi, two Cercospora beticola strains, Coleophoma cylindrospora, Fusarium fracticaudum, Phialophora cf. hyalina, and Morchella septimelata.</title>
        <authorList>
            <person name="Wingfield B.D."/>
            <person name="Bills G.F."/>
            <person name="Dong Y."/>
            <person name="Huang W."/>
            <person name="Nel W.J."/>
            <person name="Swalarsk-Parry B.S."/>
            <person name="Vaghefi N."/>
            <person name="Wilken P.M."/>
            <person name="An Z."/>
            <person name="de Beer Z.W."/>
            <person name="De Vos L."/>
            <person name="Chen L."/>
            <person name="Duong T.A."/>
            <person name="Gao Y."/>
            <person name="Hammerbacher A."/>
            <person name="Kikkert J.R."/>
            <person name="Li Y."/>
            <person name="Li H."/>
            <person name="Li K."/>
            <person name="Li Q."/>
            <person name="Liu X."/>
            <person name="Ma X."/>
            <person name="Naidoo K."/>
            <person name="Pethybridge S.J."/>
            <person name="Sun J."/>
            <person name="Steenkamp E.T."/>
            <person name="van der Nest M.A."/>
            <person name="van Wyk S."/>
            <person name="Wingfield M.J."/>
            <person name="Xiong C."/>
            <person name="Yue Q."/>
            <person name="Zhang X."/>
        </authorList>
    </citation>
    <scope>NUCLEOTIDE SEQUENCE [LARGE SCALE GENOMIC DNA]</scope>
    <source>
        <strain evidence="3 4">DSM 5745</strain>
    </source>
</reference>
<feature type="region of interest" description="Disordered" evidence="1">
    <location>
        <begin position="62"/>
        <end position="93"/>
    </location>
</feature>
<feature type="compositionally biased region" description="Pro residues" evidence="1">
    <location>
        <begin position="69"/>
        <end position="81"/>
    </location>
</feature>
<keyword evidence="2" id="KW-0732">Signal</keyword>
<evidence type="ECO:0000256" key="1">
    <source>
        <dbReference type="SAM" id="MobiDB-lite"/>
    </source>
</evidence>
<evidence type="ECO:0000256" key="2">
    <source>
        <dbReference type="SAM" id="SignalP"/>
    </source>
</evidence>
<proteinExistence type="predicted"/>
<organism evidence="3 4">
    <name type="scientific">Aspergillus mulundensis</name>
    <dbReference type="NCBI Taxonomy" id="1810919"/>
    <lineage>
        <taxon>Eukaryota</taxon>
        <taxon>Fungi</taxon>
        <taxon>Dikarya</taxon>
        <taxon>Ascomycota</taxon>
        <taxon>Pezizomycotina</taxon>
        <taxon>Eurotiomycetes</taxon>
        <taxon>Eurotiomycetidae</taxon>
        <taxon>Eurotiales</taxon>
        <taxon>Aspergillaceae</taxon>
        <taxon>Aspergillus</taxon>
        <taxon>Aspergillus subgen. Nidulantes</taxon>
    </lineage>
</organism>
<evidence type="ECO:0000313" key="3">
    <source>
        <dbReference type="EMBL" id="RDW83581.1"/>
    </source>
</evidence>
<gene>
    <name evidence="3" type="ORF">DSM5745_03907</name>
</gene>